<dbReference type="PANTHER" id="PTHR44051:SF8">
    <property type="entry name" value="GLUTATHIONE S-TRANSFERASE GSTA"/>
    <property type="match status" value="1"/>
</dbReference>
<reference evidence="2 3" key="1">
    <citation type="submission" date="2023-09" db="EMBL/GenBank/DDBJ databases">
        <authorList>
            <person name="Rey-Velasco X."/>
        </authorList>
    </citation>
    <scope>NUCLEOTIDE SEQUENCE [LARGE SCALE GENOMIC DNA]</scope>
    <source>
        <strain evidence="2 3">F158</strain>
    </source>
</reference>
<comment type="caution">
    <text evidence="2">The sequence shown here is derived from an EMBL/GenBank/DDBJ whole genome shotgun (WGS) entry which is preliminary data.</text>
</comment>
<keyword evidence="3" id="KW-1185">Reference proteome</keyword>
<dbReference type="Gene3D" id="3.40.30.10">
    <property type="entry name" value="Glutaredoxin"/>
    <property type="match status" value="1"/>
</dbReference>
<accession>A0ABU3DEK3</accession>
<dbReference type="SFLD" id="SFLDG00358">
    <property type="entry name" value="Main_(cytGST)"/>
    <property type="match status" value="1"/>
</dbReference>
<dbReference type="EMBL" id="JAVRHL010000001">
    <property type="protein sequence ID" value="MDT0681989.1"/>
    <property type="molecule type" value="Genomic_DNA"/>
</dbReference>
<dbReference type="RefSeq" id="WP_311689736.1">
    <property type="nucleotide sequence ID" value="NZ_JAVRHL010000001.1"/>
</dbReference>
<protein>
    <submittedName>
        <fullName evidence="2">Glutathione S-transferase family protein</fullName>
    </submittedName>
</protein>
<sequence length="208" mass="22539">MITLHHSPGSCSTGIRFLLEEAGLQYKTSAVNLKDKEQQEPAYLARNPKGKVPALDIGGNTVLTEFQAIAYWIAHQSPETPLWPADFETQLRTLARLDYIVGTLHMRAFTFARVPQLFVRDETAREGLRTYGLDQVAKSLGILSAEVGGSEFTAGPLTIADGAAFYTLNWAAEMGIALPPNLASLRSRLNARPAGQTVVTEITGPKGA</sequence>
<dbReference type="Proteomes" id="UP001265259">
    <property type="component" value="Unassembled WGS sequence"/>
</dbReference>
<dbReference type="SUPFAM" id="SSF47616">
    <property type="entry name" value="GST C-terminal domain-like"/>
    <property type="match status" value="1"/>
</dbReference>
<feature type="domain" description="GST N-terminal" evidence="1">
    <location>
        <begin position="1"/>
        <end position="81"/>
    </location>
</feature>
<evidence type="ECO:0000313" key="3">
    <source>
        <dbReference type="Proteomes" id="UP001265259"/>
    </source>
</evidence>
<dbReference type="CDD" id="cd03057">
    <property type="entry name" value="GST_N_Beta"/>
    <property type="match status" value="1"/>
</dbReference>
<dbReference type="SUPFAM" id="SSF52833">
    <property type="entry name" value="Thioredoxin-like"/>
    <property type="match status" value="1"/>
</dbReference>
<dbReference type="InterPro" id="IPR036249">
    <property type="entry name" value="Thioredoxin-like_sf"/>
</dbReference>
<dbReference type="InterPro" id="IPR004045">
    <property type="entry name" value="Glutathione_S-Trfase_N"/>
</dbReference>
<dbReference type="InterPro" id="IPR036282">
    <property type="entry name" value="Glutathione-S-Trfase_C_sf"/>
</dbReference>
<dbReference type="Gene3D" id="1.20.1050.10">
    <property type="match status" value="1"/>
</dbReference>
<dbReference type="PROSITE" id="PS50404">
    <property type="entry name" value="GST_NTER"/>
    <property type="match status" value="1"/>
</dbReference>
<evidence type="ECO:0000259" key="1">
    <source>
        <dbReference type="PROSITE" id="PS50404"/>
    </source>
</evidence>
<dbReference type="SFLD" id="SFLDS00019">
    <property type="entry name" value="Glutathione_Transferase_(cytos"/>
    <property type="match status" value="1"/>
</dbReference>
<dbReference type="Pfam" id="PF13409">
    <property type="entry name" value="GST_N_2"/>
    <property type="match status" value="1"/>
</dbReference>
<gene>
    <name evidence="2" type="ORF">RM543_04765</name>
</gene>
<organism evidence="2 3">
    <name type="scientific">Tropicimonas omnivorans</name>
    <dbReference type="NCBI Taxonomy" id="3075590"/>
    <lineage>
        <taxon>Bacteria</taxon>
        <taxon>Pseudomonadati</taxon>
        <taxon>Pseudomonadota</taxon>
        <taxon>Alphaproteobacteria</taxon>
        <taxon>Rhodobacterales</taxon>
        <taxon>Roseobacteraceae</taxon>
        <taxon>Tropicimonas</taxon>
    </lineage>
</organism>
<proteinExistence type="predicted"/>
<name>A0ABU3DEK3_9RHOB</name>
<dbReference type="PANTHER" id="PTHR44051">
    <property type="entry name" value="GLUTATHIONE S-TRANSFERASE-RELATED"/>
    <property type="match status" value="1"/>
</dbReference>
<evidence type="ECO:0000313" key="2">
    <source>
        <dbReference type="EMBL" id="MDT0681989.1"/>
    </source>
</evidence>
<dbReference type="InterPro" id="IPR040079">
    <property type="entry name" value="Glutathione_S-Trfase"/>
</dbReference>